<feature type="compositionally biased region" description="Basic residues" evidence="8">
    <location>
        <begin position="1"/>
        <end position="10"/>
    </location>
</feature>
<evidence type="ECO:0000256" key="6">
    <source>
        <dbReference type="ARBA" id="ARBA00022801"/>
    </source>
</evidence>
<evidence type="ECO:0000256" key="5">
    <source>
        <dbReference type="ARBA" id="ARBA00022786"/>
    </source>
</evidence>
<dbReference type="GO" id="GO:0061578">
    <property type="term" value="F:K63-linked deubiquitinase activity"/>
    <property type="evidence" value="ECO:0007669"/>
    <property type="project" value="TreeGrafter"/>
</dbReference>
<dbReference type="KEGG" id="btab:109035115"/>
<feature type="compositionally biased region" description="Polar residues" evidence="8">
    <location>
        <begin position="489"/>
        <end position="505"/>
    </location>
</feature>
<dbReference type="FunFam" id="3.90.70.80:FF:000018">
    <property type="entry name" value="OTU domain-containing protein 5-B"/>
    <property type="match status" value="1"/>
</dbReference>
<evidence type="ECO:0000313" key="11">
    <source>
        <dbReference type="Proteomes" id="UP001152759"/>
    </source>
</evidence>
<proteinExistence type="inferred from homology"/>
<dbReference type="Proteomes" id="UP001152759">
    <property type="component" value="Chromosome 10"/>
</dbReference>
<keyword evidence="6" id="KW-0378">Hydrolase</keyword>
<dbReference type="SUPFAM" id="SSF54001">
    <property type="entry name" value="Cysteine proteinases"/>
    <property type="match status" value="1"/>
</dbReference>
<feature type="region of interest" description="Disordered" evidence="8">
    <location>
        <begin position="58"/>
        <end position="79"/>
    </location>
</feature>
<comment type="catalytic activity">
    <reaction evidence="1">
        <text>Thiol-dependent hydrolysis of ester, thioester, amide, peptide and isopeptide bonds formed by the C-terminal Gly of ubiquitin (a 76-residue protein attached to proteins as an intracellular targeting signal).</text>
        <dbReference type="EC" id="3.4.19.12"/>
    </reaction>
</comment>
<dbReference type="GO" id="GO:0006508">
    <property type="term" value="P:proteolysis"/>
    <property type="evidence" value="ECO:0007669"/>
    <property type="project" value="UniProtKB-KW"/>
</dbReference>
<dbReference type="GO" id="GO:0004843">
    <property type="term" value="F:cysteine-type deubiquitinase activity"/>
    <property type="evidence" value="ECO:0007669"/>
    <property type="project" value="UniProtKB-EC"/>
</dbReference>
<dbReference type="OrthoDB" id="409956at2759"/>
<evidence type="ECO:0000256" key="2">
    <source>
        <dbReference type="ARBA" id="ARBA00010407"/>
    </source>
</evidence>
<dbReference type="PANTHER" id="PTHR12419">
    <property type="entry name" value="OTU DOMAIN CONTAINING PROTEIN"/>
    <property type="match status" value="1"/>
</dbReference>
<sequence length="505" mass="57158">MTILSKKKTHTSTDEKPDQNSHLGSSIVLKPLDGLSHSQILDSRACEERNPHVALEVDHNSLRRSKATSHRDCNEDAYTDSSCDCSDCERRAHKRRKQRRVDDDDHRYTSSDCDCSDCSYRLTKRRRRVGLSRTKNKVSLEGAKHTHTHTVSATVVSNSAEAGPSQNSYDGYNSEDEYDPLKGAEMDWAERDLMFEKLIMRKRGLVVKKMGEDGACMFRAVADQIYGDQELHRLIRNQCMDFIQANSEYYSQYLTENFTNYINRKRLDYTHGNHIELQAISELYNRKIEVYSYSHEPVHTFHTRAEANLESIRLSYQRGNHYNSLMDPRKPPISALPTFTPPIISNRNLVSVENQTTDSQLEQAMLEDKILATDWEATNEAIEEQVAKDSYLQWVQDNEKRRSAMLAASSIGSSTATARTFGSLTPPPSEVKSHTTASSSSKESGSSLIHENLLGLYDWGDSEILAQVMAASQQEYMDNLKKHAASSCMDESQSSSNPEGPSTSR</sequence>
<feature type="region of interest" description="Disordered" evidence="8">
    <location>
        <begin position="1"/>
        <end position="25"/>
    </location>
</feature>
<dbReference type="EC" id="3.4.19.12" evidence="3"/>
<evidence type="ECO:0000256" key="1">
    <source>
        <dbReference type="ARBA" id="ARBA00000707"/>
    </source>
</evidence>
<evidence type="ECO:0000256" key="3">
    <source>
        <dbReference type="ARBA" id="ARBA00012759"/>
    </source>
</evidence>
<feature type="region of interest" description="Disordered" evidence="8">
    <location>
        <begin position="417"/>
        <end position="445"/>
    </location>
</feature>
<dbReference type="CDD" id="cd22752">
    <property type="entry name" value="OTU_OTUD5-like"/>
    <property type="match status" value="1"/>
</dbReference>
<feature type="region of interest" description="Disordered" evidence="8">
    <location>
        <begin position="479"/>
        <end position="505"/>
    </location>
</feature>
<protein>
    <recommendedName>
        <fullName evidence="3">ubiquitinyl hydrolase 1</fullName>
        <ecNumber evidence="3">3.4.19.12</ecNumber>
    </recommendedName>
    <alternativeName>
        <fullName evidence="7">Deubiquitinating enzyme A</fullName>
    </alternativeName>
</protein>
<comment type="similarity">
    <text evidence="2">Belongs to the peptidase C85 family.</text>
</comment>
<evidence type="ECO:0000259" key="9">
    <source>
        <dbReference type="PROSITE" id="PS50802"/>
    </source>
</evidence>
<reference evidence="10" key="1">
    <citation type="submission" date="2021-12" db="EMBL/GenBank/DDBJ databases">
        <authorList>
            <person name="King R."/>
        </authorList>
    </citation>
    <scope>NUCLEOTIDE SEQUENCE</scope>
</reference>
<organism evidence="10 11">
    <name type="scientific">Bemisia tabaci</name>
    <name type="common">Sweetpotato whitefly</name>
    <name type="synonym">Aleurodes tabaci</name>
    <dbReference type="NCBI Taxonomy" id="7038"/>
    <lineage>
        <taxon>Eukaryota</taxon>
        <taxon>Metazoa</taxon>
        <taxon>Ecdysozoa</taxon>
        <taxon>Arthropoda</taxon>
        <taxon>Hexapoda</taxon>
        <taxon>Insecta</taxon>
        <taxon>Pterygota</taxon>
        <taxon>Neoptera</taxon>
        <taxon>Paraneoptera</taxon>
        <taxon>Hemiptera</taxon>
        <taxon>Sternorrhyncha</taxon>
        <taxon>Aleyrodoidea</taxon>
        <taxon>Aleyrodidae</taxon>
        <taxon>Aleyrodinae</taxon>
        <taxon>Bemisia</taxon>
    </lineage>
</organism>
<dbReference type="Gene3D" id="3.90.70.80">
    <property type="match status" value="1"/>
</dbReference>
<dbReference type="InterPro" id="IPR050704">
    <property type="entry name" value="Peptidase_C85-like"/>
</dbReference>
<gene>
    <name evidence="10" type="ORF">BEMITA_LOCUS2225</name>
</gene>
<keyword evidence="4" id="KW-0645">Protease</keyword>
<evidence type="ECO:0000256" key="7">
    <source>
        <dbReference type="ARBA" id="ARBA00033460"/>
    </source>
</evidence>
<keyword evidence="11" id="KW-1185">Reference proteome</keyword>
<feature type="domain" description="OTU" evidence="9">
    <location>
        <begin position="205"/>
        <end position="328"/>
    </location>
</feature>
<name>A0A9P0EYZ0_BEMTA</name>
<evidence type="ECO:0000256" key="8">
    <source>
        <dbReference type="SAM" id="MobiDB-lite"/>
    </source>
</evidence>
<dbReference type="EMBL" id="OU963871">
    <property type="protein sequence ID" value="CAH0382719.1"/>
    <property type="molecule type" value="Genomic_DNA"/>
</dbReference>
<dbReference type="PROSITE" id="PS50802">
    <property type="entry name" value="OTU"/>
    <property type="match status" value="1"/>
</dbReference>
<feature type="compositionally biased region" description="Low complexity" evidence="8">
    <location>
        <begin position="434"/>
        <end position="445"/>
    </location>
</feature>
<dbReference type="InterPro" id="IPR003323">
    <property type="entry name" value="OTU_dom"/>
</dbReference>
<evidence type="ECO:0000313" key="10">
    <source>
        <dbReference type="EMBL" id="CAH0382719.1"/>
    </source>
</evidence>
<dbReference type="Pfam" id="PF02338">
    <property type="entry name" value="OTU"/>
    <property type="match status" value="1"/>
</dbReference>
<keyword evidence="5" id="KW-0833">Ubl conjugation pathway</keyword>
<accession>A0A9P0EYZ0</accession>
<dbReference type="GO" id="GO:0016579">
    <property type="term" value="P:protein deubiquitination"/>
    <property type="evidence" value="ECO:0007669"/>
    <property type="project" value="TreeGrafter"/>
</dbReference>
<dbReference type="PANTHER" id="PTHR12419:SF4">
    <property type="entry name" value="OTU DOMAIN-CONTAINING PROTEIN 5"/>
    <property type="match status" value="1"/>
</dbReference>
<evidence type="ECO:0000256" key="4">
    <source>
        <dbReference type="ARBA" id="ARBA00022670"/>
    </source>
</evidence>
<dbReference type="AlphaFoldDB" id="A0A9P0EYZ0"/>
<dbReference type="InterPro" id="IPR038765">
    <property type="entry name" value="Papain-like_cys_pep_sf"/>
</dbReference>